<evidence type="ECO:0000259" key="1">
    <source>
        <dbReference type="Pfam" id="PF00534"/>
    </source>
</evidence>
<comment type="caution">
    <text evidence="3">The sequence shown here is derived from an EMBL/GenBank/DDBJ whole genome shotgun (WGS) entry which is preliminary data.</text>
</comment>
<dbReference type="RefSeq" id="WP_313832152.1">
    <property type="nucleotide sequence ID" value="NZ_JAQOUE010000001.1"/>
</dbReference>
<dbReference type="InterPro" id="IPR028098">
    <property type="entry name" value="Glyco_trans_4-like_N"/>
</dbReference>
<accession>A0ABU3K5U9</accession>
<name>A0ABU3K5U9_9BACT</name>
<dbReference type="Proteomes" id="UP001250932">
    <property type="component" value="Unassembled WGS sequence"/>
</dbReference>
<dbReference type="CDD" id="cd03801">
    <property type="entry name" value="GT4_PimA-like"/>
    <property type="match status" value="1"/>
</dbReference>
<sequence>MAINVAYIHGIGEIGGAEKDLLSYLELLDRNKFSPYVVCPASGPLKAEVEKLLVPVMSCSLPPWRKWRHVLQRHWALRELINILRQWNIDLVHVNDYWWAPLGYLASQKCHLPVVVHIRQQIEKSRVPQYWLTKPDRLFPVSQDIKRVLHNMEVEPGRARVVYSGIDVRHACDAQARNVFRKRHGLNRDQLVIGTVANLFPRKGYEYLIEALPMIKNEYPDIRCFIVGEGPESYQVQLVRLVKEKELESHVVFVGFQPNVFEFINAFDVFVLPSILEGFGIVLLEAMAMSKPIVATRVGGVPEVIDHGVTGLLVPPRDPKALGAAILEIVKDEQVRAKFGMAAREIVTEKFTREAAMGRIQDLYLGVLKERRAEGVLGIN</sequence>
<proteinExistence type="predicted"/>
<gene>
    <name evidence="3" type="ORF">PPG34_05535</name>
</gene>
<feature type="domain" description="Glycosyltransferase subfamily 4-like N-terminal" evidence="2">
    <location>
        <begin position="14"/>
        <end position="168"/>
    </location>
</feature>
<dbReference type="Gene3D" id="3.40.50.2000">
    <property type="entry name" value="Glycogen Phosphorylase B"/>
    <property type="match status" value="2"/>
</dbReference>
<keyword evidence="4" id="KW-1185">Reference proteome</keyword>
<dbReference type="SUPFAM" id="SSF53756">
    <property type="entry name" value="UDP-Glycosyltransferase/glycogen phosphorylase"/>
    <property type="match status" value="1"/>
</dbReference>
<evidence type="ECO:0000313" key="4">
    <source>
        <dbReference type="Proteomes" id="UP001250932"/>
    </source>
</evidence>
<organism evidence="3 4">
    <name type="scientific">Candidatus Nitronereus thalassa</name>
    <dbReference type="NCBI Taxonomy" id="3020898"/>
    <lineage>
        <taxon>Bacteria</taxon>
        <taxon>Pseudomonadati</taxon>
        <taxon>Nitrospirota</taxon>
        <taxon>Nitrospiria</taxon>
        <taxon>Nitrospirales</taxon>
        <taxon>Nitrospiraceae</taxon>
        <taxon>Candidatus Nitronereus</taxon>
    </lineage>
</organism>
<dbReference type="EMBL" id="JAQOUE010000001">
    <property type="protein sequence ID" value="MDT7041804.1"/>
    <property type="molecule type" value="Genomic_DNA"/>
</dbReference>
<protein>
    <submittedName>
        <fullName evidence="3">Glycosyltransferase family 4 protein</fullName>
    </submittedName>
</protein>
<dbReference type="Pfam" id="PF00534">
    <property type="entry name" value="Glycos_transf_1"/>
    <property type="match status" value="1"/>
</dbReference>
<dbReference type="InterPro" id="IPR001296">
    <property type="entry name" value="Glyco_trans_1"/>
</dbReference>
<feature type="domain" description="Glycosyl transferase family 1" evidence="1">
    <location>
        <begin position="179"/>
        <end position="345"/>
    </location>
</feature>
<dbReference type="PANTHER" id="PTHR12526:SF638">
    <property type="entry name" value="SPORE COAT PROTEIN SA"/>
    <property type="match status" value="1"/>
</dbReference>
<dbReference type="Pfam" id="PF13439">
    <property type="entry name" value="Glyco_transf_4"/>
    <property type="match status" value="1"/>
</dbReference>
<reference evidence="3 4" key="1">
    <citation type="journal article" date="2023" name="ISME J.">
        <title>Cultivation and genomic characterization of novel and ubiquitous marine nitrite-oxidizing bacteria from the Nitrospirales.</title>
        <authorList>
            <person name="Mueller A.J."/>
            <person name="Daebeler A."/>
            <person name="Herbold C.W."/>
            <person name="Kirkegaard R.H."/>
            <person name="Daims H."/>
        </authorList>
    </citation>
    <scope>NUCLEOTIDE SEQUENCE [LARGE SCALE GENOMIC DNA]</scope>
    <source>
        <strain evidence="3 4">EB</strain>
    </source>
</reference>
<evidence type="ECO:0000259" key="2">
    <source>
        <dbReference type="Pfam" id="PF13439"/>
    </source>
</evidence>
<dbReference type="PANTHER" id="PTHR12526">
    <property type="entry name" value="GLYCOSYLTRANSFERASE"/>
    <property type="match status" value="1"/>
</dbReference>
<evidence type="ECO:0000313" key="3">
    <source>
        <dbReference type="EMBL" id="MDT7041804.1"/>
    </source>
</evidence>